<evidence type="ECO:0000256" key="6">
    <source>
        <dbReference type="SAM" id="MobiDB-lite"/>
    </source>
</evidence>
<evidence type="ECO:0000256" key="3">
    <source>
        <dbReference type="ARBA" id="ARBA00022771"/>
    </source>
</evidence>
<dbReference type="WBParaSite" id="HNAJ_0000822501-mRNA-1">
    <property type="protein sequence ID" value="HNAJ_0000822501-mRNA-1"/>
    <property type="gene ID" value="HNAJ_0000822501"/>
</dbReference>
<dbReference type="Proteomes" id="UP000278807">
    <property type="component" value="Unassembled WGS sequence"/>
</dbReference>
<keyword evidence="1" id="KW-0479">Metal-binding</keyword>
<dbReference type="PROSITE" id="PS50157">
    <property type="entry name" value="ZINC_FINGER_C2H2_2"/>
    <property type="match status" value="3"/>
</dbReference>
<dbReference type="EMBL" id="UZAE01012227">
    <property type="protein sequence ID" value="VDO04095.1"/>
    <property type="molecule type" value="Genomic_DNA"/>
</dbReference>
<feature type="region of interest" description="Disordered" evidence="6">
    <location>
        <begin position="258"/>
        <end position="281"/>
    </location>
</feature>
<protein>
    <submittedName>
        <fullName evidence="10">C2H2-type domain-containing protein</fullName>
    </submittedName>
</protein>
<dbReference type="GO" id="GO:0000981">
    <property type="term" value="F:DNA-binding transcription factor activity, RNA polymerase II-specific"/>
    <property type="evidence" value="ECO:0007669"/>
    <property type="project" value="TreeGrafter"/>
</dbReference>
<evidence type="ECO:0000313" key="10">
    <source>
        <dbReference type="WBParaSite" id="HNAJ_0000822501-mRNA-1"/>
    </source>
</evidence>
<evidence type="ECO:0000256" key="5">
    <source>
        <dbReference type="PROSITE-ProRule" id="PRU00042"/>
    </source>
</evidence>
<name>A0A0R3TLT5_RODNA</name>
<reference evidence="8 9" key="2">
    <citation type="submission" date="2018-11" db="EMBL/GenBank/DDBJ databases">
        <authorList>
            <consortium name="Pathogen Informatics"/>
        </authorList>
    </citation>
    <scope>NUCLEOTIDE SEQUENCE [LARGE SCALE GENOMIC DNA]</scope>
</reference>
<dbReference type="GO" id="GO:0008270">
    <property type="term" value="F:zinc ion binding"/>
    <property type="evidence" value="ECO:0007669"/>
    <property type="project" value="UniProtKB-KW"/>
</dbReference>
<dbReference type="PROSITE" id="PS00028">
    <property type="entry name" value="ZINC_FINGER_C2H2_1"/>
    <property type="match status" value="3"/>
</dbReference>
<dbReference type="STRING" id="102285.A0A0R3TLT5"/>
<keyword evidence="2" id="KW-0677">Repeat</keyword>
<organism evidence="10">
    <name type="scientific">Rodentolepis nana</name>
    <name type="common">Dwarf tapeworm</name>
    <name type="synonym">Hymenolepis nana</name>
    <dbReference type="NCBI Taxonomy" id="102285"/>
    <lineage>
        <taxon>Eukaryota</taxon>
        <taxon>Metazoa</taxon>
        <taxon>Spiralia</taxon>
        <taxon>Lophotrochozoa</taxon>
        <taxon>Platyhelminthes</taxon>
        <taxon>Cestoda</taxon>
        <taxon>Eucestoda</taxon>
        <taxon>Cyclophyllidea</taxon>
        <taxon>Hymenolepididae</taxon>
        <taxon>Rodentolepis</taxon>
    </lineage>
</organism>
<evidence type="ECO:0000259" key="7">
    <source>
        <dbReference type="PROSITE" id="PS50157"/>
    </source>
</evidence>
<dbReference type="GO" id="GO:0000978">
    <property type="term" value="F:RNA polymerase II cis-regulatory region sequence-specific DNA binding"/>
    <property type="evidence" value="ECO:0007669"/>
    <property type="project" value="TreeGrafter"/>
</dbReference>
<dbReference type="FunFam" id="3.30.160.60:FF:000072">
    <property type="entry name" value="zinc finger protein 143 isoform X1"/>
    <property type="match status" value="1"/>
</dbReference>
<evidence type="ECO:0000256" key="1">
    <source>
        <dbReference type="ARBA" id="ARBA00022723"/>
    </source>
</evidence>
<sequence>MGKSGDQQANAFKSEEKTASLSSTNDFWNSCEFLALQSRTLALLNNAVPNTHSLLSQIPLLLTDKLLTNDGLSIPSPLPILSTLPSPLPTYQNSPTTQSRKFPSWLIPSREKVKILKEPIHSPPLESELEFLKKLPHLLLPKSVLESSNGLAATMPDAAHKCHKCMCPLCLVAVFGQLVQTVPQKLHFCWICCKLYGKTSHLSAHLRNHSNTRPYKCNFFNCTKAFTRSDELQRHIRTHTGEKKFQCQECGKGFTRSDHLSKHRRTHRPPSSTSGESSESDFLKENGVSMEGMFSNFGGSEDITLAMR</sequence>
<dbReference type="OrthoDB" id="6365676at2759"/>
<dbReference type="FunFam" id="3.30.160.60:FF:000100">
    <property type="entry name" value="Zinc finger 45-like"/>
    <property type="match status" value="1"/>
</dbReference>
<dbReference type="AlphaFoldDB" id="A0A0R3TLT5"/>
<dbReference type="PANTHER" id="PTHR23235:SF120">
    <property type="entry name" value="KRUPPEL-LIKE FACTOR 15"/>
    <property type="match status" value="1"/>
</dbReference>
<dbReference type="Pfam" id="PF13465">
    <property type="entry name" value="zf-H2C2_2"/>
    <property type="match status" value="1"/>
</dbReference>
<evidence type="ECO:0000256" key="2">
    <source>
        <dbReference type="ARBA" id="ARBA00022737"/>
    </source>
</evidence>
<accession>A0A0R3TLT5</accession>
<dbReference type="PANTHER" id="PTHR23235">
    <property type="entry name" value="KRUEPPEL-LIKE TRANSCRIPTION FACTOR"/>
    <property type="match status" value="1"/>
</dbReference>
<dbReference type="InterPro" id="IPR036236">
    <property type="entry name" value="Znf_C2H2_sf"/>
</dbReference>
<feature type="domain" description="C2H2-type" evidence="7">
    <location>
        <begin position="245"/>
        <end position="272"/>
    </location>
</feature>
<evidence type="ECO:0000313" key="8">
    <source>
        <dbReference type="EMBL" id="VDO04095.1"/>
    </source>
</evidence>
<reference evidence="10" key="1">
    <citation type="submission" date="2017-02" db="UniProtKB">
        <authorList>
            <consortium name="WormBaseParasite"/>
        </authorList>
    </citation>
    <scope>IDENTIFICATION</scope>
</reference>
<keyword evidence="4" id="KW-0862">Zinc</keyword>
<keyword evidence="3 5" id="KW-0863">Zinc-finger</keyword>
<evidence type="ECO:0000313" key="9">
    <source>
        <dbReference type="Proteomes" id="UP000278807"/>
    </source>
</evidence>
<dbReference type="SUPFAM" id="SSF57667">
    <property type="entry name" value="beta-beta-alpha zinc fingers"/>
    <property type="match status" value="2"/>
</dbReference>
<dbReference type="InterPro" id="IPR013087">
    <property type="entry name" value="Znf_C2H2_type"/>
</dbReference>
<gene>
    <name evidence="8" type="ORF">HNAJ_LOCUS8221</name>
</gene>
<keyword evidence="9" id="KW-1185">Reference proteome</keyword>
<evidence type="ECO:0000256" key="4">
    <source>
        <dbReference type="ARBA" id="ARBA00022833"/>
    </source>
</evidence>
<proteinExistence type="predicted"/>
<feature type="domain" description="C2H2-type" evidence="7">
    <location>
        <begin position="215"/>
        <end position="244"/>
    </location>
</feature>
<dbReference type="Gene3D" id="3.30.160.60">
    <property type="entry name" value="Classic Zinc Finger"/>
    <property type="match status" value="2"/>
</dbReference>
<feature type="domain" description="C2H2-type" evidence="7">
    <location>
        <begin position="187"/>
        <end position="214"/>
    </location>
</feature>
<dbReference type="SMART" id="SM00355">
    <property type="entry name" value="ZnF_C2H2"/>
    <property type="match status" value="3"/>
</dbReference>